<dbReference type="CDD" id="cd01987">
    <property type="entry name" value="USP_KdpD-like"/>
    <property type="match status" value="1"/>
</dbReference>
<dbReference type="FunFam" id="3.40.50.300:FF:000483">
    <property type="entry name" value="Sensor histidine kinase KdpD"/>
    <property type="match status" value="1"/>
</dbReference>
<comment type="caution">
    <text evidence="6">The sequence shown here is derived from an EMBL/GenBank/DDBJ whole genome shotgun (WGS) entry which is preliminary data.</text>
</comment>
<dbReference type="InterPro" id="IPR014729">
    <property type="entry name" value="Rossmann-like_a/b/a_fold"/>
</dbReference>
<keyword evidence="1 6" id="KW-0808">Transferase</keyword>
<evidence type="ECO:0000313" key="7">
    <source>
        <dbReference type="Proteomes" id="UP000076603"/>
    </source>
</evidence>
<dbReference type="OrthoDB" id="9806130at2"/>
<dbReference type="EC" id="2.7.13.3" evidence="6"/>
<dbReference type="PATRIC" id="fig|1121326.3.peg.1709"/>
<dbReference type="InterPro" id="IPR006016">
    <property type="entry name" value="UspA"/>
</dbReference>
<dbReference type="AlphaFoldDB" id="A0A162SVN5"/>
<evidence type="ECO:0000313" key="6">
    <source>
        <dbReference type="EMBL" id="KZL91921.1"/>
    </source>
</evidence>
<dbReference type="GO" id="GO:0005886">
    <property type="term" value="C:plasma membrane"/>
    <property type="evidence" value="ECO:0007669"/>
    <property type="project" value="TreeGrafter"/>
</dbReference>
<organism evidence="6 7">
    <name type="scientific">Clostridium magnum DSM 2767</name>
    <dbReference type="NCBI Taxonomy" id="1121326"/>
    <lineage>
        <taxon>Bacteria</taxon>
        <taxon>Bacillati</taxon>
        <taxon>Bacillota</taxon>
        <taxon>Clostridia</taxon>
        <taxon>Eubacteriales</taxon>
        <taxon>Clostridiaceae</taxon>
        <taxon>Clostridium</taxon>
    </lineage>
</organism>
<dbReference type="InterPro" id="IPR052023">
    <property type="entry name" value="Histidine_kinase_KdpD"/>
</dbReference>
<dbReference type="GO" id="GO:0000155">
    <property type="term" value="F:phosphorelay sensor kinase activity"/>
    <property type="evidence" value="ECO:0007669"/>
    <property type="project" value="InterPro"/>
</dbReference>
<accession>A0A162SVN5</accession>
<dbReference type="PANTHER" id="PTHR45569:SF1">
    <property type="entry name" value="SENSOR PROTEIN KDPD"/>
    <property type="match status" value="1"/>
</dbReference>
<dbReference type="InterPro" id="IPR027417">
    <property type="entry name" value="P-loop_NTPase"/>
</dbReference>
<evidence type="ECO:0000256" key="2">
    <source>
        <dbReference type="ARBA" id="ARBA00022777"/>
    </source>
</evidence>
<dbReference type="Gene3D" id="3.40.50.300">
    <property type="entry name" value="P-loop containing nucleotide triphosphate hydrolases"/>
    <property type="match status" value="1"/>
</dbReference>
<dbReference type="Pfam" id="PF00582">
    <property type="entry name" value="Usp"/>
    <property type="match status" value="1"/>
</dbReference>
<dbReference type="SUPFAM" id="SSF52402">
    <property type="entry name" value="Adenine nucleotide alpha hydrolases-like"/>
    <property type="match status" value="1"/>
</dbReference>
<evidence type="ECO:0000259" key="5">
    <source>
        <dbReference type="Pfam" id="PF02702"/>
    </source>
</evidence>
<evidence type="ECO:0000256" key="3">
    <source>
        <dbReference type="ARBA" id="ARBA00023012"/>
    </source>
</evidence>
<dbReference type="Gene3D" id="3.40.50.620">
    <property type="entry name" value="HUPs"/>
    <property type="match status" value="1"/>
</dbReference>
<evidence type="ECO:0000259" key="4">
    <source>
        <dbReference type="Pfam" id="PF00582"/>
    </source>
</evidence>
<keyword evidence="7" id="KW-1185">Reference proteome</keyword>
<dbReference type="STRING" id="1121326.CLMAG_17270"/>
<reference evidence="6 7" key="1">
    <citation type="submission" date="2016-04" db="EMBL/GenBank/DDBJ databases">
        <title>Genome sequence of Clostridium magnum DSM 2767.</title>
        <authorList>
            <person name="Poehlein A."/>
            <person name="Uhlig R."/>
            <person name="Fischer R."/>
            <person name="Bahl H."/>
            <person name="Daniel R."/>
        </authorList>
    </citation>
    <scope>NUCLEOTIDE SEQUENCE [LARGE SCALE GENOMIC DNA]</scope>
    <source>
        <strain evidence="6 7">DSM 2767</strain>
    </source>
</reference>
<feature type="domain" description="Signal transduction histidine kinase osmosensitive K+ channel sensor N-terminal" evidence="5">
    <location>
        <begin position="22"/>
        <end position="230"/>
    </location>
</feature>
<keyword evidence="2" id="KW-0418">Kinase</keyword>
<protein>
    <submittedName>
        <fullName evidence="6">Sensor protein KdpD</fullName>
        <ecNumber evidence="6">2.7.13.3</ecNumber>
    </submittedName>
</protein>
<dbReference type="Proteomes" id="UP000076603">
    <property type="component" value="Unassembled WGS sequence"/>
</dbReference>
<dbReference type="PANTHER" id="PTHR45569">
    <property type="entry name" value="SENSOR PROTEIN KDPD"/>
    <property type="match status" value="1"/>
</dbReference>
<dbReference type="RefSeq" id="WP_066620879.1">
    <property type="nucleotide sequence ID" value="NZ_FQXL01000004.1"/>
</dbReference>
<proteinExistence type="predicted"/>
<name>A0A162SVN5_9CLOT</name>
<evidence type="ECO:0000256" key="1">
    <source>
        <dbReference type="ARBA" id="ARBA00022679"/>
    </source>
</evidence>
<gene>
    <name evidence="6" type="primary">kdpD_1</name>
    <name evidence="6" type="ORF">CLMAG_17270</name>
</gene>
<dbReference type="Pfam" id="PF02702">
    <property type="entry name" value="KdpD"/>
    <property type="match status" value="1"/>
</dbReference>
<feature type="domain" description="UspA" evidence="4">
    <location>
        <begin position="251"/>
        <end position="367"/>
    </location>
</feature>
<sequence>MNNDFKRVTDREALKKSTEQLRGRLKIYIGYAPGVGKTYAMLNDANSRLENGEDIVIGYLESYQRKETENQIGKLETVPRKNVEYDDVVTEEMDIDGIILRKPNTVLIDELVHANPPGSKNKKRYEDVEEILSQGINVVSTVNIQHLESLNDIVREITGITVRETIPDKIIENADEVVVIDIAPTALQNRIESGYVCKNENTGRPLNNFFRLGNLNALRELALRQTAEEVDEDLEEYRKEHGIKENWHVIERVMVCISPSPTSKKLIRRGARIAKKFKCEWIVVNVNSTRIFAPKMTEKDVVTLEGHFKLAKQLGAEVVSLTGKSISRELSQFATERYITQIIIGHSTRTKLQTLLRGSTVTRLLKLTKDIEVHIIPND</sequence>
<dbReference type="EMBL" id="LWAE01000002">
    <property type="protein sequence ID" value="KZL91921.1"/>
    <property type="molecule type" value="Genomic_DNA"/>
</dbReference>
<keyword evidence="3" id="KW-0902">Two-component regulatory system</keyword>
<dbReference type="InterPro" id="IPR003852">
    <property type="entry name" value="Sig_transdc_His_kinase_KdpD_N"/>
</dbReference>
<dbReference type="GO" id="GO:0005737">
    <property type="term" value="C:cytoplasm"/>
    <property type="evidence" value="ECO:0007669"/>
    <property type="project" value="UniProtKB-ARBA"/>
</dbReference>